<evidence type="ECO:0000256" key="1">
    <source>
        <dbReference type="SAM" id="Phobius"/>
    </source>
</evidence>
<evidence type="ECO:0000313" key="2">
    <source>
        <dbReference type="EMBL" id="JAH18155.1"/>
    </source>
</evidence>
<dbReference type="AlphaFoldDB" id="A0A0E9QPI7"/>
<name>A0A0E9QPI7_ANGAN</name>
<accession>A0A0E9QPI7</accession>
<keyword evidence="1" id="KW-1133">Transmembrane helix</keyword>
<reference evidence="2" key="2">
    <citation type="journal article" date="2015" name="Fish Shellfish Immunol.">
        <title>Early steps in the European eel (Anguilla anguilla)-Vibrio vulnificus interaction in the gills: Role of the RtxA13 toxin.</title>
        <authorList>
            <person name="Callol A."/>
            <person name="Pajuelo D."/>
            <person name="Ebbesson L."/>
            <person name="Teles M."/>
            <person name="MacKenzie S."/>
            <person name="Amaro C."/>
        </authorList>
    </citation>
    <scope>NUCLEOTIDE SEQUENCE</scope>
</reference>
<keyword evidence="1" id="KW-0812">Transmembrane</keyword>
<dbReference type="EMBL" id="GBXM01090422">
    <property type="protein sequence ID" value="JAH18155.1"/>
    <property type="molecule type" value="Transcribed_RNA"/>
</dbReference>
<organism evidence="2">
    <name type="scientific">Anguilla anguilla</name>
    <name type="common">European freshwater eel</name>
    <name type="synonym">Muraena anguilla</name>
    <dbReference type="NCBI Taxonomy" id="7936"/>
    <lineage>
        <taxon>Eukaryota</taxon>
        <taxon>Metazoa</taxon>
        <taxon>Chordata</taxon>
        <taxon>Craniata</taxon>
        <taxon>Vertebrata</taxon>
        <taxon>Euteleostomi</taxon>
        <taxon>Actinopterygii</taxon>
        <taxon>Neopterygii</taxon>
        <taxon>Teleostei</taxon>
        <taxon>Anguilliformes</taxon>
        <taxon>Anguillidae</taxon>
        <taxon>Anguilla</taxon>
    </lineage>
</organism>
<sequence length="66" mass="7649">MVCFWHCQTVKHTKGYFSNTAHLTVRQFFRHRKPTFAVMLALDVYILQCFSFSPYVLNGKGGGMCQ</sequence>
<proteinExistence type="predicted"/>
<reference evidence="2" key="1">
    <citation type="submission" date="2014-11" db="EMBL/GenBank/DDBJ databases">
        <authorList>
            <person name="Amaro Gonzalez C."/>
        </authorList>
    </citation>
    <scope>NUCLEOTIDE SEQUENCE</scope>
</reference>
<feature type="transmembrane region" description="Helical" evidence="1">
    <location>
        <begin position="36"/>
        <end position="57"/>
    </location>
</feature>
<keyword evidence="1" id="KW-0472">Membrane</keyword>
<protein>
    <submittedName>
        <fullName evidence="2">Uncharacterized protein</fullName>
    </submittedName>
</protein>